<evidence type="ECO:0000313" key="3">
    <source>
        <dbReference type="Proteomes" id="UP000317650"/>
    </source>
</evidence>
<name>A0A4S8JYF3_MUSBA</name>
<accession>A0A4S8JYF3</accession>
<protein>
    <submittedName>
        <fullName evidence="2">Uncharacterized protein</fullName>
    </submittedName>
</protein>
<organism evidence="2 3">
    <name type="scientific">Musa balbisiana</name>
    <name type="common">Banana</name>
    <dbReference type="NCBI Taxonomy" id="52838"/>
    <lineage>
        <taxon>Eukaryota</taxon>
        <taxon>Viridiplantae</taxon>
        <taxon>Streptophyta</taxon>
        <taxon>Embryophyta</taxon>
        <taxon>Tracheophyta</taxon>
        <taxon>Spermatophyta</taxon>
        <taxon>Magnoliopsida</taxon>
        <taxon>Liliopsida</taxon>
        <taxon>Zingiberales</taxon>
        <taxon>Musaceae</taxon>
        <taxon>Musa</taxon>
    </lineage>
</organism>
<evidence type="ECO:0000313" key="2">
    <source>
        <dbReference type="EMBL" id="THU67366.1"/>
    </source>
</evidence>
<gene>
    <name evidence="2" type="ORF">C4D60_Mb05t23900</name>
</gene>
<sequence>MLCPSLPLAFSTTNTTPPRLSPRRTSLLPSLTSSSPLVKTLMYTLGILDALAIAQHITTIFYSFLSIEMYYSIIWSKKPLITTLVDILDVFGALTKSIKDILRVFFNLALYLLNPIAHVKLGTVSPLFMLVVKDGWRGAI</sequence>
<dbReference type="AlphaFoldDB" id="A0A4S8JYF3"/>
<proteinExistence type="predicted"/>
<reference evidence="2 3" key="1">
    <citation type="journal article" date="2019" name="Nat. Plants">
        <title>Genome sequencing of Musa balbisiana reveals subgenome evolution and function divergence in polyploid bananas.</title>
        <authorList>
            <person name="Yao X."/>
        </authorList>
    </citation>
    <scope>NUCLEOTIDE SEQUENCE [LARGE SCALE GENOMIC DNA]</scope>
    <source>
        <strain evidence="3">cv. DH-PKW</strain>
        <tissue evidence="2">Leaves</tissue>
    </source>
</reference>
<comment type="caution">
    <text evidence="2">The sequence shown here is derived from an EMBL/GenBank/DDBJ whole genome shotgun (WGS) entry which is preliminary data.</text>
</comment>
<dbReference type="Proteomes" id="UP000317650">
    <property type="component" value="Chromosome 5"/>
</dbReference>
<dbReference type="EMBL" id="PYDT01000003">
    <property type="protein sequence ID" value="THU67366.1"/>
    <property type="molecule type" value="Genomic_DNA"/>
</dbReference>
<keyword evidence="1" id="KW-0472">Membrane</keyword>
<keyword evidence="1" id="KW-1133">Transmembrane helix</keyword>
<feature type="transmembrane region" description="Helical" evidence="1">
    <location>
        <begin position="41"/>
        <end position="65"/>
    </location>
</feature>
<evidence type="ECO:0000256" key="1">
    <source>
        <dbReference type="SAM" id="Phobius"/>
    </source>
</evidence>
<keyword evidence="3" id="KW-1185">Reference proteome</keyword>
<keyword evidence="1" id="KW-0812">Transmembrane</keyword>